<reference evidence="2 3" key="1">
    <citation type="submission" date="2016-12" db="EMBL/GenBank/DDBJ databases">
        <title>Draft genome sequences of strains Salinicola socius SMB35, Salinicola sp. MH3R3-1 and Chromohalobacter sp. SMB17 from the Verkhnekamsk potash mining region of Russia.</title>
        <authorList>
            <person name="Mavrodi D.V."/>
            <person name="Olsson B.E."/>
            <person name="Korsakova E.S."/>
            <person name="Pyankova A."/>
            <person name="Mavrodi O.V."/>
            <person name="Plotnikova E.G."/>
        </authorList>
    </citation>
    <scope>NUCLEOTIDE SEQUENCE [LARGE SCALE GENOMIC DNA]</scope>
    <source>
        <strain evidence="2 3">SMB35</strain>
    </source>
</reference>
<comment type="caution">
    <text evidence="2">The sequence shown here is derived from an EMBL/GenBank/DDBJ whole genome shotgun (WGS) entry which is preliminary data.</text>
</comment>
<keyword evidence="1" id="KW-1133">Transmembrane helix</keyword>
<dbReference type="OrthoDB" id="6183390at2"/>
<feature type="transmembrane region" description="Helical" evidence="1">
    <location>
        <begin position="52"/>
        <end position="71"/>
    </location>
</feature>
<dbReference type="STRING" id="404433.BTW07_13400"/>
<dbReference type="RefSeq" id="WP_075570686.1">
    <property type="nucleotide sequence ID" value="NZ_MSDO01000020.1"/>
</dbReference>
<dbReference type="AlphaFoldDB" id="A0A1Q8SQ80"/>
<organism evidence="2 3">
    <name type="scientific">Salinicola socius</name>
    <dbReference type="NCBI Taxonomy" id="404433"/>
    <lineage>
        <taxon>Bacteria</taxon>
        <taxon>Pseudomonadati</taxon>
        <taxon>Pseudomonadota</taxon>
        <taxon>Gammaproteobacteria</taxon>
        <taxon>Oceanospirillales</taxon>
        <taxon>Halomonadaceae</taxon>
        <taxon>Salinicola</taxon>
    </lineage>
</organism>
<feature type="transmembrane region" description="Helical" evidence="1">
    <location>
        <begin position="78"/>
        <end position="103"/>
    </location>
</feature>
<sequence>MQSKYKSPGSKTLLALILLFALVAGGLAEDAVRVAAWVSGALFALLLARPTRLAQWFPVVITLLCVAMLAIDHANTHLWIWALPLCLLGLAGRGGAIVNVAVYATCVIYMAWTLPLPTTIVASLSLAVVWLLCLERQRLSATTPASAKSDWLLPPAQLDADIQRELKRSERERLHGEVVVFGCAHSTTADMDQLCRYLQEQLALYERAYRLNDYGVAVILVAPNAEVAQQRRQQLGYAIAPHREVSSTPLTEIGDRFTRYHGKSSTRMAEMHSWH</sequence>
<evidence type="ECO:0008006" key="4">
    <source>
        <dbReference type="Google" id="ProtNLM"/>
    </source>
</evidence>
<keyword evidence="1" id="KW-0472">Membrane</keyword>
<evidence type="ECO:0000313" key="3">
    <source>
        <dbReference type="Proteomes" id="UP000186878"/>
    </source>
</evidence>
<accession>A0A1Q8SQ80</accession>
<proteinExistence type="predicted"/>
<feature type="transmembrane region" description="Helical" evidence="1">
    <location>
        <begin position="109"/>
        <end position="133"/>
    </location>
</feature>
<keyword evidence="1" id="KW-0812">Transmembrane</keyword>
<evidence type="ECO:0000256" key="1">
    <source>
        <dbReference type="SAM" id="Phobius"/>
    </source>
</evidence>
<protein>
    <recommendedName>
        <fullName evidence="4">GGDEF domain-containing protein</fullName>
    </recommendedName>
</protein>
<dbReference type="Proteomes" id="UP000186878">
    <property type="component" value="Unassembled WGS sequence"/>
</dbReference>
<name>A0A1Q8SQ80_9GAMM</name>
<keyword evidence="3" id="KW-1185">Reference proteome</keyword>
<gene>
    <name evidence="2" type="ORF">BTW07_13400</name>
</gene>
<dbReference type="EMBL" id="MSDO01000020">
    <property type="protein sequence ID" value="OLO03586.1"/>
    <property type="molecule type" value="Genomic_DNA"/>
</dbReference>
<evidence type="ECO:0000313" key="2">
    <source>
        <dbReference type="EMBL" id="OLO03586.1"/>
    </source>
</evidence>